<name>A0ABX7IEQ2_9BACT</name>
<keyword evidence="1" id="KW-1133">Transmembrane helix</keyword>
<feature type="transmembrane region" description="Helical" evidence="1">
    <location>
        <begin position="132"/>
        <end position="148"/>
    </location>
</feature>
<feature type="transmembrane region" description="Helical" evidence="1">
    <location>
        <begin position="105"/>
        <end position="126"/>
    </location>
</feature>
<sequence>MSVPILLWIGVICYYSVNAPWYDDFDPFPDFLRKWIHARGVQEHLYLLFQPNNEHRMVVGKLVTLACYALTGHLNFTFLHLAGAGFTLGTLALVAKVFRRHDLPWWYFLPVVLLLFQVQYHLVFLWAICSLQHQPVIFFVCLSMYLLSKNRFSGALAAALCATFAMSNGIFVWVAGAAVLTLQASYRWLLVWLAAGAVAVACYFHGLTTMGNESSFAYFAQYPHLSVLGFFAFLGGLFDFFPEKPVFSRSVLPVIMGFAVMIWISIWLFGLVRPWFLSVFVKKNKESQVKNRNGNLSPSSGFLLGVLIFLLVNAFIIALLRPRFGFFVMIVSNYKMYPALFLIVAYLSLLFFSKNRKQTIFRGTLVIAAGIWLMSALNYLPVIAERSRYLTINAYNQEHHGFGLGHVPHSAGARYVDALMKDMVAGGIYQYPKAGNELGRLALRQAGTPPLADVQVIVRDSTIVMDEPAGSVSISRQTGQIAFLRADGKVYFFKMNPRLYAGRNFLRQYDRGFTVEIPLSIMQAGTYELGMLRLENGRSSGGIVRSIQVP</sequence>
<feature type="transmembrane region" description="Helical" evidence="1">
    <location>
        <begin position="258"/>
        <end position="281"/>
    </location>
</feature>
<feature type="transmembrane region" description="Helical" evidence="1">
    <location>
        <begin position="155"/>
        <end position="180"/>
    </location>
</feature>
<feature type="transmembrane region" description="Helical" evidence="1">
    <location>
        <begin position="5"/>
        <end position="22"/>
    </location>
</feature>
<dbReference type="EMBL" id="CP056775">
    <property type="protein sequence ID" value="QRR04313.1"/>
    <property type="molecule type" value="Genomic_DNA"/>
</dbReference>
<feature type="transmembrane region" description="Helical" evidence="1">
    <location>
        <begin position="302"/>
        <end position="324"/>
    </location>
</feature>
<feature type="transmembrane region" description="Helical" evidence="1">
    <location>
        <begin position="360"/>
        <end position="380"/>
    </location>
</feature>
<feature type="transmembrane region" description="Helical" evidence="1">
    <location>
        <begin position="216"/>
        <end position="238"/>
    </location>
</feature>
<dbReference type="Proteomes" id="UP000612680">
    <property type="component" value="Chromosome"/>
</dbReference>
<proteinExistence type="predicted"/>
<evidence type="ECO:0000256" key="1">
    <source>
        <dbReference type="SAM" id="Phobius"/>
    </source>
</evidence>
<organism evidence="2 3">
    <name type="scientific">Dyadobacter sandarakinus</name>
    <dbReference type="NCBI Taxonomy" id="2747268"/>
    <lineage>
        <taxon>Bacteria</taxon>
        <taxon>Pseudomonadati</taxon>
        <taxon>Bacteroidota</taxon>
        <taxon>Cytophagia</taxon>
        <taxon>Cytophagales</taxon>
        <taxon>Spirosomataceae</taxon>
        <taxon>Dyadobacter</taxon>
    </lineage>
</organism>
<keyword evidence="1" id="KW-0472">Membrane</keyword>
<feature type="transmembrane region" description="Helical" evidence="1">
    <location>
        <begin position="78"/>
        <end position="98"/>
    </location>
</feature>
<gene>
    <name evidence="2" type="ORF">HWI92_22405</name>
</gene>
<accession>A0ABX7IEQ2</accession>
<reference evidence="2 3" key="1">
    <citation type="submission" date="2020-06" db="EMBL/GenBank/DDBJ databases">
        <title>Dyadobacter sandarakinus sp. nov., isolated from the soil of the Arctic Yellow River Station.</title>
        <authorList>
            <person name="Zhang Y."/>
            <person name="Peng F."/>
        </authorList>
    </citation>
    <scope>NUCLEOTIDE SEQUENCE [LARGE SCALE GENOMIC DNA]</scope>
    <source>
        <strain evidence="2 3">Q3-56</strain>
    </source>
</reference>
<protein>
    <submittedName>
        <fullName evidence="2">Uncharacterized protein</fullName>
    </submittedName>
</protein>
<evidence type="ECO:0000313" key="2">
    <source>
        <dbReference type="EMBL" id="QRR04313.1"/>
    </source>
</evidence>
<feature type="transmembrane region" description="Helical" evidence="1">
    <location>
        <begin position="186"/>
        <end position="204"/>
    </location>
</feature>
<evidence type="ECO:0000313" key="3">
    <source>
        <dbReference type="Proteomes" id="UP000612680"/>
    </source>
</evidence>
<keyword evidence="1" id="KW-0812">Transmembrane</keyword>
<keyword evidence="3" id="KW-1185">Reference proteome</keyword>
<feature type="transmembrane region" description="Helical" evidence="1">
    <location>
        <begin position="336"/>
        <end position="353"/>
    </location>
</feature>